<dbReference type="InterPro" id="IPR017938">
    <property type="entry name" value="Riboflavin_synthase-like_b-brl"/>
</dbReference>
<evidence type="ECO:0000313" key="9">
    <source>
        <dbReference type="EMBL" id="MEI5999397.1"/>
    </source>
</evidence>
<accession>A0ABU8IVE1</accession>
<dbReference type="Gene3D" id="3.40.50.80">
    <property type="entry name" value="Nucleotide-binding domain of ferredoxin-NADP reductase (FNR) module"/>
    <property type="match status" value="1"/>
</dbReference>
<organism evidence="9 10">
    <name type="scientific">Paraburkholderia bengalensis</name>
    <dbReference type="NCBI Taxonomy" id="2747562"/>
    <lineage>
        <taxon>Bacteria</taxon>
        <taxon>Pseudomonadati</taxon>
        <taxon>Pseudomonadota</taxon>
        <taxon>Betaproteobacteria</taxon>
        <taxon>Burkholderiales</taxon>
        <taxon>Burkholderiaceae</taxon>
        <taxon>Paraburkholderia</taxon>
    </lineage>
</organism>
<dbReference type="EMBL" id="JACFYJ010000033">
    <property type="protein sequence ID" value="MEI5999397.1"/>
    <property type="molecule type" value="Genomic_DNA"/>
</dbReference>
<gene>
    <name evidence="9" type="ORF">H3V53_19945</name>
</gene>
<keyword evidence="6" id="KW-0411">Iron-sulfur</keyword>
<dbReference type="PROSITE" id="PS51085">
    <property type="entry name" value="2FE2S_FER_2"/>
    <property type="match status" value="1"/>
</dbReference>
<dbReference type="PANTHER" id="PTHR47354:SF1">
    <property type="entry name" value="CARNITINE MONOOXYGENASE REDUCTASE SUBUNIT"/>
    <property type="match status" value="1"/>
</dbReference>
<evidence type="ECO:0000256" key="3">
    <source>
        <dbReference type="ARBA" id="ARBA00022723"/>
    </source>
</evidence>
<dbReference type="Proteomes" id="UP001386437">
    <property type="component" value="Unassembled WGS sequence"/>
</dbReference>
<dbReference type="SUPFAM" id="SSF54292">
    <property type="entry name" value="2Fe-2S ferredoxin-like"/>
    <property type="match status" value="1"/>
</dbReference>
<dbReference type="CDD" id="cd00207">
    <property type="entry name" value="fer2"/>
    <property type="match status" value="1"/>
</dbReference>
<evidence type="ECO:0000256" key="6">
    <source>
        <dbReference type="ARBA" id="ARBA00023014"/>
    </source>
</evidence>
<evidence type="ECO:0000259" key="7">
    <source>
        <dbReference type="PROSITE" id="PS51085"/>
    </source>
</evidence>
<keyword evidence="2" id="KW-0001">2Fe-2S</keyword>
<evidence type="ECO:0000256" key="5">
    <source>
        <dbReference type="ARBA" id="ARBA00023004"/>
    </source>
</evidence>
<dbReference type="SUPFAM" id="SSF63380">
    <property type="entry name" value="Riboflavin synthase domain-like"/>
    <property type="match status" value="1"/>
</dbReference>
<reference evidence="9 10" key="1">
    <citation type="journal article" date="2022" name="Arch. Microbiol.">
        <title>Paraburkholderia bengalensis sp. nov. isolated from roots of Oryza sativa, IR64.</title>
        <authorList>
            <person name="Nag P."/>
            <person name="Mondal N."/>
            <person name="Sarkar J."/>
            <person name="Das S."/>
        </authorList>
    </citation>
    <scope>NUCLEOTIDE SEQUENCE [LARGE SCALE GENOMIC DNA]</scope>
    <source>
        <strain evidence="9 10">IR64_4_BI</strain>
    </source>
</reference>
<sequence>MKAATETFEVEVRGIRLEAETVRSFELWPIAGELPAFAPGAHLDVHVSAGLIRQYSLTNPHERYRYVVAVHRDPAGNGGSMRMHDSVAVGDRLIVSAPRNHFPLNETAAHSVFVAGGIGVTPLLAMVRRLCELGRSWDFYYCARTPAKAAFLRELSELSSNSTDGALHCVFDGEPGAASLNLDDVRAAHGTQADFYCCGPTPLMDAFSKALADVAPERVHLEYFKAPATELKPHGEAFTITLLRRGQTFVVPRERSILEVLHENGVPVLTSCQRGICGTCETTVIEGEPDHRDCVLTREERASNRTMMICVSRCKGERLVLDI</sequence>
<dbReference type="InterPro" id="IPR017927">
    <property type="entry name" value="FAD-bd_FR_type"/>
</dbReference>
<dbReference type="Gene3D" id="3.10.20.30">
    <property type="match status" value="1"/>
</dbReference>
<dbReference type="InterPro" id="IPR036010">
    <property type="entry name" value="2Fe-2S_ferredoxin-like_sf"/>
</dbReference>
<dbReference type="CDD" id="cd06185">
    <property type="entry name" value="PDR_like"/>
    <property type="match status" value="1"/>
</dbReference>
<keyword evidence="1" id="KW-0285">Flavoprotein</keyword>
<dbReference type="InterPro" id="IPR006058">
    <property type="entry name" value="2Fe2S_fd_BS"/>
</dbReference>
<evidence type="ECO:0000256" key="4">
    <source>
        <dbReference type="ARBA" id="ARBA00023002"/>
    </source>
</evidence>
<keyword evidence="5" id="KW-0408">Iron</keyword>
<dbReference type="Pfam" id="PF00175">
    <property type="entry name" value="NAD_binding_1"/>
    <property type="match status" value="1"/>
</dbReference>
<dbReference type="InterPro" id="IPR039261">
    <property type="entry name" value="FNR_nucleotide-bd"/>
</dbReference>
<protein>
    <submittedName>
        <fullName evidence="9">Oxidoreductase</fullName>
    </submittedName>
</protein>
<keyword evidence="10" id="KW-1185">Reference proteome</keyword>
<evidence type="ECO:0000313" key="10">
    <source>
        <dbReference type="Proteomes" id="UP001386437"/>
    </source>
</evidence>
<evidence type="ECO:0000256" key="2">
    <source>
        <dbReference type="ARBA" id="ARBA00022714"/>
    </source>
</evidence>
<name>A0ABU8IVE1_9BURK</name>
<keyword evidence="4" id="KW-0560">Oxidoreductase</keyword>
<dbReference type="PROSITE" id="PS51384">
    <property type="entry name" value="FAD_FR"/>
    <property type="match status" value="1"/>
</dbReference>
<evidence type="ECO:0000259" key="8">
    <source>
        <dbReference type="PROSITE" id="PS51384"/>
    </source>
</evidence>
<feature type="domain" description="FAD-binding FR-type" evidence="8">
    <location>
        <begin position="5"/>
        <end position="105"/>
    </location>
</feature>
<dbReference type="Gene3D" id="2.40.30.10">
    <property type="entry name" value="Translation factors"/>
    <property type="match status" value="1"/>
</dbReference>
<dbReference type="InterPro" id="IPR050415">
    <property type="entry name" value="MRET"/>
</dbReference>
<dbReference type="PROSITE" id="PS00197">
    <property type="entry name" value="2FE2S_FER_1"/>
    <property type="match status" value="1"/>
</dbReference>
<feature type="domain" description="2Fe-2S ferredoxin-type" evidence="7">
    <location>
        <begin position="238"/>
        <end position="323"/>
    </location>
</feature>
<dbReference type="PANTHER" id="PTHR47354">
    <property type="entry name" value="NADH OXIDOREDUCTASE HCR"/>
    <property type="match status" value="1"/>
</dbReference>
<dbReference type="InterPro" id="IPR012675">
    <property type="entry name" value="Beta-grasp_dom_sf"/>
</dbReference>
<comment type="caution">
    <text evidence="9">The sequence shown here is derived from an EMBL/GenBank/DDBJ whole genome shotgun (WGS) entry which is preliminary data.</text>
</comment>
<dbReference type="PRINTS" id="PR00409">
    <property type="entry name" value="PHDIOXRDTASE"/>
</dbReference>
<dbReference type="SUPFAM" id="SSF52343">
    <property type="entry name" value="Ferredoxin reductase-like, C-terminal NADP-linked domain"/>
    <property type="match status" value="1"/>
</dbReference>
<keyword evidence="3" id="KW-0479">Metal-binding</keyword>
<proteinExistence type="predicted"/>
<evidence type="ECO:0000256" key="1">
    <source>
        <dbReference type="ARBA" id="ARBA00022630"/>
    </source>
</evidence>
<dbReference type="InterPro" id="IPR001041">
    <property type="entry name" value="2Fe-2S_ferredoxin-type"/>
</dbReference>
<dbReference type="RefSeq" id="WP_336599460.1">
    <property type="nucleotide sequence ID" value="NZ_JACFYJ010000033.1"/>
</dbReference>
<dbReference type="InterPro" id="IPR001433">
    <property type="entry name" value="OxRdtase_FAD/NAD-bd"/>
</dbReference>
<dbReference type="Pfam" id="PF00111">
    <property type="entry name" value="Fer2"/>
    <property type="match status" value="1"/>
</dbReference>